<evidence type="ECO:0000256" key="7">
    <source>
        <dbReference type="ARBA" id="ARBA00023224"/>
    </source>
</evidence>
<evidence type="ECO:0000256" key="5">
    <source>
        <dbReference type="ARBA" id="ARBA00023136"/>
    </source>
</evidence>
<sequence length="379" mass="44269">MRFNLSLKDINFIRPLWSCYNILLITPWYDFDQNAPYRPKISKLYGSLIILLKIISIAAMTVNSSLEQTYEYLFVTQQLNYALCSVDMWALTFFGIVKSSFGSVDNWRKLFSRLQFIDLKLQNTGKTEKQFWKNIYFAWFLKQVIFFGASCGQMYIWSVLMKASYFKTIWTTPLLDYLFAFELIILINVLTESIKVRYKDLNKRLLKISGSPKVTEELKHLVFYHRILGEVVELINKIFGYQIILIVFLCGLQLVGSLNFPFTAFTTLELPLRPYLLLSLFILTIGLLGSLLQMVISMDSTVEEAKTFVDRCYKMQEQFTLNFRNSDELIKFISIAKHNVRTFSAGGFFDIRKNLIFSLIANVAMYFVISVQFNQNQKE</sequence>
<accession>D6WRQ0</accession>
<dbReference type="GO" id="GO:0005886">
    <property type="term" value="C:plasma membrane"/>
    <property type="evidence" value="ECO:0007669"/>
    <property type="project" value="UniProtKB-SubCell"/>
</dbReference>
<dbReference type="Proteomes" id="UP000007266">
    <property type="component" value="Linkage group 7"/>
</dbReference>
<evidence type="ECO:0000256" key="6">
    <source>
        <dbReference type="ARBA" id="ARBA00023170"/>
    </source>
</evidence>
<dbReference type="PhylomeDB" id="D6WRQ0"/>
<dbReference type="GO" id="GO:0008049">
    <property type="term" value="P:male courtship behavior"/>
    <property type="evidence" value="ECO:0000318"/>
    <property type="project" value="GO_Central"/>
</dbReference>
<reference evidence="9 10" key="2">
    <citation type="journal article" date="2010" name="Nucleic Acids Res.">
        <title>BeetleBase in 2010: revisions to provide comprehensive genomic information for Tribolium castaneum.</title>
        <authorList>
            <person name="Kim H.S."/>
            <person name="Murphy T."/>
            <person name="Xia J."/>
            <person name="Caragea D."/>
            <person name="Park Y."/>
            <person name="Beeman R.W."/>
            <person name="Lorenzen M.D."/>
            <person name="Butcher S."/>
            <person name="Manak J.R."/>
            <person name="Brown S.J."/>
        </authorList>
    </citation>
    <scope>GENOME REANNOTATION</scope>
    <source>
        <strain evidence="9 10">Georgia GA2</strain>
    </source>
</reference>
<dbReference type="PANTHER" id="PTHR21143">
    <property type="entry name" value="INVERTEBRATE GUSTATORY RECEPTOR"/>
    <property type="match status" value="1"/>
</dbReference>
<feature type="transmembrane region" description="Helical" evidence="8">
    <location>
        <begin position="275"/>
        <end position="296"/>
    </location>
</feature>
<dbReference type="PANTHER" id="PTHR21143:SF104">
    <property type="entry name" value="GUSTATORY RECEPTOR 8A-RELATED"/>
    <property type="match status" value="1"/>
</dbReference>
<evidence type="ECO:0000256" key="8">
    <source>
        <dbReference type="RuleBase" id="RU363108"/>
    </source>
</evidence>
<dbReference type="GO" id="GO:0050909">
    <property type="term" value="P:sensory perception of taste"/>
    <property type="evidence" value="ECO:0007669"/>
    <property type="project" value="InterPro"/>
</dbReference>
<evidence type="ECO:0000256" key="2">
    <source>
        <dbReference type="ARBA" id="ARBA00022475"/>
    </source>
</evidence>
<protein>
    <recommendedName>
        <fullName evidence="8">Gustatory receptor</fullName>
    </recommendedName>
</protein>
<gene>
    <name evidence="9" type="primary">TcGr113</name>
    <name evidence="9" type="ORF">TcasGA2_TC030205</name>
</gene>
<comment type="similarity">
    <text evidence="8">Belongs to the insect chemoreceptor superfamily. Gustatory receptor (GR) family.</text>
</comment>
<dbReference type="AlphaFoldDB" id="D6WRQ0"/>
<dbReference type="InParanoid" id="D6WRQ0"/>
<proteinExistence type="inferred from homology"/>
<keyword evidence="3 8" id="KW-0812">Transmembrane</keyword>
<dbReference type="Pfam" id="PF08395">
    <property type="entry name" value="7tm_7"/>
    <property type="match status" value="1"/>
</dbReference>
<keyword evidence="5 8" id="KW-0472">Membrane</keyword>
<feature type="transmembrane region" description="Helical" evidence="8">
    <location>
        <begin position="136"/>
        <end position="157"/>
    </location>
</feature>
<dbReference type="OrthoDB" id="6774919at2759"/>
<evidence type="ECO:0000256" key="3">
    <source>
        <dbReference type="ARBA" id="ARBA00022692"/>
    </source>
</evidence>
<dbReference type="GO" id="GO:0030424">
    <property type="term" value="C:axon"/>
    <property type="evidence" value="ECO:0000318"/>
    <property type="project" value="GO_Central"/>
</dbReference>
<evidence type="ECO:0000313" key="10">
    <source>
        <dbReference type="Proteomes" id="UP000007266"/>
    </source>
</evidence>
<evidence type="ECO:0000256" key="4">
    <source>
        <dbReference type="ARBA" id="ARBA00022989"/>
    </source>
</evidence>
<feature type="transmembrane region" description="Helical" evidence="8">
    <location>
        <begin position="355"/>
        <end position="373"/>
    </location>
</feature>
<dbReference type="GO" id="GO:0043025">
    <property type="term" value="C:neuronal cell body"/>
    <property type="evidence" value="ECO:0000318"/>
    <property type="project" value="GO_Central"/>
</dbReference>
<keyword evidence="7 8" id="KW-0807">Transducer</keyword>
<feature type="transmembrane region" description="Helical" evidence="8">
    <location>
        <begin position="12"/>
        <end position="31"/>
    </location>
</feature>
<reference evidence="9 10" key="1">
    <citation type="journal article" date="2008" name="Nature">
        <title>The genome of the model beetle and pest Tribolium castaneum.</title>
        <authorList>
            <consortium name="Tribolium Genome Sequencing Consortium"/>
            <person name="Richards S."/>
            <person name="Gibbs R.A."/>
            <person name="Weinstock G.M."/>
            <person name="Brown S.J."/>
            <person name="Denell R."/>
            <person name="Beeman R.W."/>
            <person name="Gibbs R."/>
            <person name="Beeman R.W."/>
            <person name="Brown S.J."/>
            <person name="Bucher G."/>
            <person name="Friedrich M."/>
            <person name="Grimmelikhuijzen C.J."/>
            <person name="Klingler M."/>
            <person name="Lorenzen M."/>
            <person name="Richards S."/>
            <person name="Roth S."/>
            <person name="Schroder R."/>
            <person name="Tautz D."/>
            <person name="Zdobnov E.M."/>
            <person name="Muzny D."/>
            <person name="Gibbs R.A."/>
            <person name="Weinstock G.M."/>
            <person name="Attaway T."/>
            <person name="Bell S."/>
            <person name="Buhay C.J."/>
            <person name="Chandrabose M.N."/>
            <person name="Chavez D."/>
            <person name="Clerk-Blankenburg K.P."/>
            <person name="Cree A."/>
            <person name="Dao M."/>
            <person name="Davis C."/>
            <person name="Chacko J."/>
            <person name="Dinh H."/>
            <person name="Dugan-Rocha S."/>
            <person name="Fowler G."/>
            <person name="Garner T.T."/>
            <person name="Garnes J."/>
            <person name="Gnirke A."/>
            <person name="Hawes A."/>
            <person name="Hernandez J."/>
            <person name="Hines S."/>
            <person name="Holder M."/>
            <person name="Hume J."/>
            <person name="Jhangiani S.N."/>
            <person name="Joshi V."/>
            <person name="Khan Z.M."/>
            <person name="Jackson L."/>
            <person name="Kovar C."/>
            <person name="Kowis A."/>
            <person name="Lee S."/>
            <person name="Lewis L.R."/>
            <person name="Margolis J."/>
            <person name="Morgan M."/>
            <person name="Nazareth L.V."/>
            <person name="Nguyen N."/>
            <person name="Okwuonu G."/>
            <person name="Parker D."/>
            <person name="Richards S."/>
            <person name="Ruiz S.J."/>
            <person name="Santibanez J."/>
            <person name="Savard J."/>
            <person name="Scherer S.E."/>
            <person name="Schneider B."/>
            <person name="Sodergren E."/>
            <person name="Tautz D."/>
            <person name="Vattahil S."/>
            <person name="Villasana D."/>
            <person name="White C.S."/>
            <person name="Wright R."/>
            <person name="Park Y."/>
            <person name="Beeman R.W."/>
            <person name="Lord J."/>
            <person name="Oppert B."/>
            <person name="Lorenzen M."/>
            <person name="Brown S."/>
            <person name="Wang L."/>
            <person name="Savard J."/>
            <person name="Tautz D."/>
            <person name="Richards S."/>
            <person name="Weinstock G."/>
            <person name="Gibbs R.A."/>
            <person name="Liu Y."/>
            <person name="Worley K."/>
            <person name="Weinstock G."/>
            <person name="Elsik C.G."/>
            <person name="Reese J.T."/>
            <person name="Elhaik E."/>
            <person name="Landan G."/>
            <person name="Graur D."/>
            <person name="Arensburger P."/>
            <person name="Atkinson P."/>
            <person name="Beeman R.W."/>
            <person name="Beidler J."/>
            <person name="Brown S.J."/>
            <person name="Demuth J.P."/>
            <person name="Drury D.W."/>
            <person name="Du Y.Z."/>
            <person name="Fujiwara H."/>
            <person name="Lorenzen M."/>
            <person name="Maselli V."/>
            <person name="Osanai M."/>
            <person name="Park Y."/>
            <person name="Robertson H.M."/>
            <person name="Tu Z."/>
            <person name="Wang J.J."/>
            <person name="Wang S."/>
            <person name="Richards S."/>
            <person name="Song H."/>
            <person name="Zhang L."/>
            <person name="Sodergren E."/>
            <person name="Werner D."/>
            <person name="Stanke M."/>
            <person name="Morgenstern B."/>
            <person name="Solovyev V."/>
            <person name="Kosarev P."/>
            <person name="Brown G."/>
            <person name="Chen H.C."/>
            <person name="Ermolaeva O."/>
            <person name="Hlavina W."/>
            <person name="Kapustin Y."/>
            <person name="Kiryutin B."/>
            <person name="Kitts P."/>
            <person name="Maglott D."/>
            <person name="Pruitt K."/>
            <person name="Sapojnikov V."/>
            <person name="Souvorov A."/>
            <person name="Mackey A.J."/>
            <person name="Waterhouse R.M."/>
            <person name="Wyder S."/>
            <person name="Zdobnov E.M."/>
            <person name="Zdobnov E.M."/>
            <person name="Wyder S."/>
            <person name="Kriventseva E.V."/>
            <person name="Kadowaki T."/>
            <person name="Bork P."/>
            <person name="Aranda M."/>
            <person name="Bao R."/>
            <person name="Beermann A."/>
            <person name="Berns N."/>
            <person name="Bolognesi R."/>
            <person name="Bonneton F."/>
            <person name="Bopp D."/>
            <person name="Brown S.J."/>
            <person name="Bucher G."/>
            <person name="Butts T."/>
            <person name="Chaumot A."/>
            <person name="Denell R.E."/>
            <person name="Ferrier D.E."/>
            <person name="Friedrich M."/>
            <person name="Gordon C.M."/>
            <person name="Jindra M."/>
            <person name="Klingler M."/>
            <person name="Lan Q."/>
            <person name="Lattorff H.M."/>
            <person name="Laudet V."/>
            <person name="von Levetsow C."/>
            <person name="Liu Z."/>
            <person name="Lutz R."/>
            <person name="Lynch J.A."/>
            <person name="da Fonseca R.N."/>
            <person name="Posnien N."/>
            <person name="Reuter R."/>
            <person name="Roth S."/>
            <person name="Savard J."/>
            <person name="Schinko J.B."/>
            <person name="Schmitt C."/>
            <person name="Schoppmeier M."/>
            <person name="Schroder R."/>
            <person name="Shippy T.D."/>
            <person name="Simonnet F."/>
            <person name="Marques-Souza H."/>
            <person name="Tautz D."/>
            <person name="Tomoyasu Y."/>
            <person name="Trauner J."/>
            <person name="Van der Zee M."/>
            <person name="Vervoort M."/>
            <person name="Wittkopp N."/>
            <person name="Wimmer E.A."/>
            <person name="Yang X."/>
            <person name="Jones A.K."/>
            <person name="Sattelle D.B."/>
            <person name="Ebert P.R."/>
            <person name="Nelson D."/>
            <person name="Scott J.G."/>
            <person name="Beeman R.W."/>
            <person name="Muthukrishnan S."/>
            <person name="Kramer K.J."/>
            <person name="Arakane Y."/>
            <person name="Beeman R.W."/>
            <person name="Zhu Q."/>
            <person name="Hogenkamp D."/>
            <person name="Dixit R."/>
            <person name="Oppert B."/>
            <person name="Jiang H."/>
            <person name="Zou Z."/>
            <person name="Marshall J."/>
            <person name="Elpidina E."/>
            <person name="Vinokurov K."/>
            <person name="Oppert C."/>
            <person name="Zou Z."/>
            <person name="Evans J."/>
            <person name="Lu Z."/>
            <person name="Zhao P."/>
            <person name="Sumathipala N."/>
            <person name="Altincicek B."/>
            <person name="Vilcinskas A."/>
            <person name="Williams M."/>
            <person name="Hultmark D."/>
            <person name="Hetru C."/>
            <person name="Jiang H."/>
            <person name="Grimmelikhuijzen C.J."/>
            <person name="Hauser F."/>
            <person name="Cazzamali G."/>
            <person name="Williamson M."/>
            <person name="Park Y."/>
            <person name="Li B."/>
            <person name="Tanaka Y."/>
            <person name="Predel R."/>
            <person name="Neupert S."/>
            <person name="Schachtner J."/>
            <person name="Verleyen P."/>
            <person name="Raible F."/>
            <person name="Bork P."/>
            <person name="Friedrich M."/>
            <person name="Walden K.K."/>
            <person name="Robertson H.M."/>
            <person name="Angeli S."/>
            <person name="Foret S."/>
            <person name="Bucher G."/>
            <person name="Schuetz S."/>
            <person name="Maleszka R."/>
            <person name="Wimmer E.A."/>
            <person name="Beeman R.W."/>
            <person name="Lorenzen M."/>
            <person name="Tomoyasu Y."/>
            <person name="Miller S.C."/>
            <person name="Grossmann D."/>
            <person name="Bucher G."/>
        </authorList>
    </citation>
    <scope>NUCLEOTIDE SEQUENCE [LARGE SCALE GENOMIC DNA]</scope>
    <source>
        <strain evidence="9 10">Georgia GA2</strain>
    </source>
</reference>
<keyword evidence="2 8" id="KW-1003">Cell membrane</keyword>
<comment type="subcellular location">
    <subcellularLocation>
        <location evidence="1 8">Cell membrane</location>
        <topology evidence="1 8">Multi-pass membrane protein</topology>
    </subcellularLocation>
</comment>
<feature type="transmembrane region" description="Helical" evidence="8">
    <location>
        <begin position="177"/>
        <end position="194"/>
    </location>
</feature>
<feature type="transmembrane region" description="Helical" evidence="8">
    <location>
        <begin position="43"/>
        <end position="66"/>
    </location>
</feature>
<dbReference type="GO" id="GO:0007165">
    <property type="term" value="P:signal transduction"/>
    <property type="evidence" value="ECO:0007669"/>
    <property type="project" value="UniProtKB-KW"/>
</dbReference>
<dbReference type="EMBL" id="KQ971354">
    <property type="protein sequence ID" value="EFA07610.1"/>
    <property type="molecule type" value="Genomic_DNA"/>
</dbReference>
<dbReference type="GO" id="GO:0030425">
    <property type="term" value="C:dendrite"/>
    <property type="evidence" value="ECO:0000318"/>
    <property type="project" value="GO_Central"/>
</dbReference>
<evidence type="ECO:0000256" key="1">
    <source>
        <dbReference type="ARBA" id="ARBA00004651"/>
    </source>
</evidence>
<keyword evidence="6 8" id="KW-0675">Receptor</keyword>
<name>D6WRQ0_TRICA</name>
<organism evidence="9 10">
    <name type="scientific">Tribolium castaneum</name>
    <name type="common">Red flour beetle</name>
    <dbReference type="NCBI Taxonomy" id="7070"/>
    <lineage>
        <taxon>Eukaryota</taxon>
        <taxon>Metazoa</taxon>
        <taxon>Ecdysozoa</taxon>
        <taxon>Arthropoda</taxon>
        <taxon>Hexapoda</taxon>
        <taxon>Insecta</taxon>
        <taxon>Pterygota</taxon>
        <taxon>Neoptera</taxon>
        <taxon>Endopterygota</taxon>
        <taxon>Coleoptera</taxon>
        <taxon>Polyphaga</taxon>
        <taxon>Cucujiformia</taxon>
        <taxon>Tenebrionidae</taxon>
        <taxon>Tenebrionidae incertae sedis</taxon>
        <taxon>Tribolium</taxon>
    </lineage>
</organism>
<comment type="function">
    <text evidence="8">Gustatory receptor which mediates acceptance or avoidance behavior, depending on its substrates.</text>
</comment>
<keyword evidence="4 8" id="KW-1133">Transmembrane helix</keyword>
<keyword evidence="10" id="KW-1185">Reference proteome</keyword>
<dbReference type="HOGENOM" id="CLU_060014_1_0_1"/>
<dbReference type="InterPro" id="IPR013604">
    <property type="entry name" value="7TM_chemorcpt"/>
</dbReference>
<dbReference type="GO" id="GO:0007635">
    <property type="term" value="P:chemosensory behavior"/>
    <property type="evidence" value="ECO:0000318"/>
    <property type="project" value="GO_Central"/>
</dbReference>
<evidence type="ECO:0000313" key="9">
    <source>
        <dbReference type="EMBL" id="EFA07610.1"/>
    </source>
</evidence>
<feature type="transmembrane region" description="Helical" evidence="8">
    <location>
        <begin position="234"/>
        <end position="255"/>
    </location>
</feature>
<dbReference type="KEGG" id="tca:107398215"/>